<organism evidence="1">
    <name type="scientific">Arundo donax</name>
    <name type="common">Giant reed</name>
    <name type="synonym">Donax arundinaceus</name>
    <dbReference type="NCBI Taxonomy" id="35708"/>
    <lineage>
        <taxon>Eukaryota</taxon>
        <taxon>Viridiplantae</taxon>
        <taxon>Streptophyta</taxon>
        <taxon>Embryophyta</taxon>
        <taxon>Tracheophyta</taxon>
        <taxon>Spermatophyta</taxon>
        <taxon>Magnoliopsida</taxon>
        <taxon>Liliopsida</taxon>
        <taxon>Poales</taxon>
        <taxon>Poaceae</taxon>
        <taxon>PACMAD clade</taxon>
        <taxon>Arundinoideae</taxon>
        <taxon>Arundineae</taxon>
        <taxon>Arundo</taxon>
    </lineage>
</organism>
<evidence type="ECO:0000313" key="1">
    <source>
        <dbReference type="EMBL" id="JAD79534.1"/>
    </source>
</evidence>
<accession>A0A0A9CT69</accession>
<proteinExistence type="predicted"/>
<protein>
    <submittedName>
        <fullName evidence="1">Uncharacterized protein</fullName>
    </submittedName>
</protein>
<reference evidence="1" key="2">
    <citation type="journal article" date="2015" name="Data Brief">
        <title>Shoot transcriptome of the giant reed, Arundo donax.</title>
        <authorList>
            <person name="Barrero R.A."/>
            <person name="Guerrero F.D."/>
            <person name="Moolhuijzen P."/>
            <person name="Goolsby J.A."/>
            <person name="Tidwell J."/>
            <person name="Bellgard S.E."/>
            <person name="Bellgard M.I."/>
        </authorList>
    </citation>
    <scope>NUCLEOTIDE SEQUENCE</scope>
    <source>
        <tissue evidence="1">Shoot tissue taken approximately 20 cm above the soil surface</tissue>
    </source>
</reference>
<name>A0A0A9CT69_ARUDO</name>
<sequence length="40" mass="4781">MISHVRITSYSFETNYIHYCDVYEGIYHVARPHHVLVCNL</sequence>
<dbReference type="AlphaFoldDB" id="A0A0A9CT69"/>
<reference evidence="1" key="1">
    <citation type="submission" date="2014-09" db="EMBL/GenBank/DDBJ databases">
        <authorList>
            <person name="Magalhaes I.L.F."/>
            <person name="Oliveira U."/>
            <person name="Santos F.R."/>
            <person name="Vidigal T.H.D.A."/>
            <person name="Brescovit A.D."/>
            <person name="Santos A.J."/>
        </authorList>
    </citation>
    <scope>NUCLEOTIDE SEQUENCE</scope>
    <source>
        <tissue evidence="1">Shoot tissue taken approximately 20 cm above the soil surface</tissue>
    </source>
</reference>
<dbReference type="EMBL" id="GBRH01218361">
    <property type="protein sequence ID" value="JAD79534.1"/>
    <property type="molecule type" value="Transcribed_RNA"/>
</dbReference>